<dbReference type="PANTHER" id="PTHR30250">
    <property type="entry name" value="PST FAMILY PREDICTED COLANIC ACID TRANSPORTER"/>
    <property type="match status" value="1"/>
</dbReference>
<feature type="transmembrane region" description="Helical" evidence="7">
    <location>
        <begin position="88"/>
        <end position="108"/>
    </location>
</feature>
<keyword evidence="6 7" id="KW-0472">Membrane</keyword>
<organism evidence="8 9">
    <name type="scientific">Crenothrix polyspora</name>
    <dbReference type="NCBI Taxonomy" id="360316"/>
    <lineage>
        <taxon>Bacteria</taxon>
        <taxon>Pseudomonadati</taxon>
        <taxon>Pseudomonadota</taxon>
        <taxon>Gammaproteobacteria</taxon>
        <taxon>Methylococcales</taxon>
        <taxon>Crenotrichaceae</taxon>
        <taxon>Crenothrix</taxon>
    </lineage>
</organism>
<accession>A0A1R4H388</accession>
<keyword evidence="4 7" id="KW-0812">Transmembrane</keyword>
<evidence type="ECO:0000313" key="9">
    <source>
        <dbReference type="Proteomes" id="UP000195667"/>
    </source>
</evidence>
<dbReference type="Pfam" id="PF13440">
    <property type="entry name" value="Polysacc_synt_3"/>
    <property type="match status" value="1"/>
</dbReference>
<feature type="transmembrane region" description="Helical" evidence="7">
    <location>
        <begin position="376"/>
        <end position="402"/>
    </location>
</feature>
<feature type="transmembrane region" description="Helical" evidence="7">
    <location>
        <begin position="353"/>
        <end position="370"/>
    </location>
</feature>
<keyword evidence="9" id="KW-1185">Reference proteome</keyword>
<evidence type="ECO:0000313" key="8">
    <source>
        <dbReference type="EMBL" id="SJM90647.1"/>
    </source>
</evidence>
<dbReference type="Proteomes" id="UP000195667">
    <property type="component" value="Unassembled WGS sequence"/>
</dbReference>
<evidence type="ECO:0000256" key="6">
    <source>
        <dbReference type="ARBA" id="ARBA00023136"/>
    </source>
</evidence>
<evidence type="ECO:0000256" key="3">
    <source>
        <dbReference type="ARBA" id="ARBA00022475"/>
    </source>
</evidence>
<dbReference type="InterPro" id="IPR050833">
    <property type="entry name" value="Poly_Biosynth_Transport"/>
</dbReference>
<dbReference type="RefSeq" id="WP_087142627.1">
    <property type="nucleotide sequence ID" value="NZ_FUKI01000057.1"/>
</dbReference>
<evidence type="ECO:0000256" key="2">
    <source>
        <dbReference type="ARBA" id="ARBA00007430"/>
    </source>
</evidence>
<sequence>MQRKNKIFNGAILTVAMRWSDRLIGFVSMIILARLLIPADFGIVSMASLVVGFIDVLLDLGVAQVLIHKKNPDKDDYNTAWTLRLLQASLASLIVFMTAPLISVYFNNPAIEKVLQVMSATIIIGGLENIGIITFQKDMQFSRDFKFFFCKRLIGFLVTLSVAYLLKSYWAMVLGSMAGRISGVILSYNMHTFRPRICLLRIKEIWSFSQWILFKNIGIYFDTRMDSLCVGRSLDATMLGGYTVAAEISSLPTTELLSPLGRVLFPAFVEKRDDPKAFSERVALALGVQSLVAIPASLGLMFVAYDIVFLLLGEKWLFVVPVIKIMSLSHLVGTLAHSSGYALLALGKVKTQALIIWFQAILYVGIVFYFDVYADAQYFAIIRFIVITAGSVLLIGVILFKIRILSASVFFLSLIRPIFAAAIMIIVLISLDSIITNELNLLNSFYPVSTKFIPVTRLLLEIIIGICIYSATIIITWLLVRRPEGAETYLIKNILYKRKLH</sequence>
<keyword evidence="5 7" id="KW-1133">Transmembrane helix</keyword>
<feature type="transmembrane region" description="Helical" evidence="7">
    <location>
        <begin position="282"/>
        <end position="305"/>
    </location>
</feature>
<comment type="subcellular location">
    <subcellularLocation>
        <location evidence="1">Cell membrane</location>
        <topology evidence="1">Multi-pass membrane protein</topology>
    </subcellularLocation>
</comment>
<protein>
    <submittedName>
        <fullName evidence="8">Polysaccharide biosynthesis protein</fullName>
    </submittedName>
</protein>
<gene>
    <name evidence="8" type="ORF">CRENPOLYSF1_150081</name>
</gene>
<comment type="similarity">
    <text evidence="2">Belongs to the polysaccharide synthase family.</text>
</comment>
<dbReference type="GO" id="GO:0005886">
    <property type="term" value="C:plasma membrane"/>
    <property type="evidence" value="ECO:0007669"/>
    <property type="project" value="UniProtKB-SubCell"/>
</dbReference>
<feature type="transmembrane region" description="Helical" evidence="7">
    <location>
        <begin position="325"/>
        <end position="346"/>
    </location>
</feature>
<feature type="transmembrane region" description="Helical" evidence="7">
    <location>
        <begin position="147"/>
        <end position="166"/>
    </location>
</feature>
<evidence type="ECO:0000256" key="4">
    <source>
        <dbReference type="ARBA" id="ARBA00022692"/>
    </source>
</evidence>
<evidence type="ECO:0000256" key="1">
    <source>
        <dbReference type="ARBA" id="ARBA00004651"/>
    </source>
</evidence>
<proteinExistence type="inferred from homology"/>
<feature type="transmembrane region" description="Helical" evidence="7">
    <location>
        <begin position="414"/>
        <end position="435"/>
    </location>
</feature>
<dbReference type="EMBL" id="FUKI01000057">
    <property type="protein sequence ID" value="SJM90647.1"/>
    <property type="molecule type" value="Genomic_DNA"/>
</dbReference>
<dbReference type="PANTHER" id="PTHR30250:SF10">
    <property type="entry name" value="LIPOPOLYSACCHARIDE BIOSYNTHESIS PROTEIN WZXC"/>
    <property type="match status" value="1"/>
</dbReference>
<evidence type="ECO:0000256" key="7">
    <source>
        <dbReference type="SAM" id="Phobius"/>
    </source>
</evidence>
<name>A0A1R4H388_9GAMM</name>
<dbReference type="OrthoDB" id="8538786at2"/>
<dbReference type="AlphaFoldDB" id="A0A1R4H388"/>
<feature type="transmembrane region" description="Helical" evidence="7">
    <location>
        <begin position="114"/>
        <end position="135"/>
    </location>
</feature>
<dbReference type="CDD" id="cd13127">
    <property type="entry name" value="MATE_tuaB_like"/>
    <property type="match status" value="1"/>
</dbReference>
<keyword evidence="3" id="KW-1003">Cell membrane</keyword>
<reference evidence="9" key="1">
    <citation type="submission" date="2017-02" db="EMBL/GenBank/DDBJ databases">
        <authorList>
            <person name="Daims H."/>
        </authorList>
    </citation>
    <scope>NUCLEOTIDE SEQUENCE [LARGE SCALE GENOMIC DNA]</scope>
</reference>
<evidence type="ECO:0000256" key="5">
    <source>
        <dbReference type="ARBA" id="ARBA00022989"/>
    </source>
</evidence>
<feature type="transmembrane region" description="Helical" evidence="7">
    <location>
        <begin position="455"/>
        <end position="480"/>
    </location>
</feature>
<feature type="transmembrane region" description="Helical" evidence="7">
    <location>
        <begin position="43"/>
        <end position="67"/>
    </location>
</feature>